<dbReference type="Proteomes" id="UP000218811">
    <property type="component" value="Unassembled WGS sequence"/>
</dbReference>
<reference evidence="1 2" key="1">
    <citation type="journal article" date="2012" name="Science">
        <title>The Paleozoic origin of enzymatic lignin decomposition reconstructed from 31 fungal genomes.</title>
        <authorList>
            <person name="Floudas D."/>
            <person name="Binder M."/>
            <person name="Riley R."/>
            <person name="Barry K."/>
            <person name="Blanchette R.A."/>
            <person name="Henrissat B."/>
            <person name="Martinez A.T."/>
            <person name="Otillar R."/>
            <person name="Spatafora J.W."/>
            <person name="Yadav J.S."/>
            <person name="Aerts A."/>
            <person name="Benoit I."/>
            <person name="Boyd A."/>
            <person name="Carlson A."/>
            <person name="Copeland A."/>
            <person name="Coutinho P.M."/>
            <person name="de Vries R.P."/>
            <person name="Ferreira P."/>
            <person name="Findley K."/>
            <person name="Foster B."/>
            <person name="Gaskell J."/>
            <person name="Glotzer D."/>
            <person name="Gorecki P."/>
            <person name="Heitman J."/>
            <person name="Hesse C."/>
            <person name="Hori C."/>
            <person name="Igarashi K."/>
            <person name="Jurgens J.A."/>
            <person name="Kallen N."/>
            <person name="Kersten P."/>
            <person name="Kohler A."/>
            <person name="Kuees U."/>
            <person name="Kumar T.K.A."/>
            <person name="Kuo A."/>
            <person name="LaButti K."/>
            <person name="Larrondo L.F."/>
            <person name="Lindquist E."/>
            <person name="Ling A."/>
            <person name="Lombard V."/>
            <person name="Lucas S."/>
            <person name="Lundell T."/>
            <person name="Martin R."/>
            <person name="McLaughlin D.J."/>
            <person name="Morgenstern I."/>
            <person name="Morin E."/>
            <person name="Murat C."/>
            <person name="Nagy L.G."/>
            <person name="Nolan M."/>
            <person name="Ohm R.A."/>
            <person name="Patyshakuliyeva A."/>
            <person name="Rokas A."/>
            <person name="Ruiz-Duenas F.J."/>
            <person name="Sabat G."/>
            <person name="Salamov A."/>
            <person name="Samejima M."/>
            <person name="Schmutz J."/>
            <person name="Slot J.C."/>
            <person name="St John F."/>
            <person name="Stenlid J."/>
            <person name="Sun H."/>
            <person name="Sun S."/>
            <person name="Syed K."/>
            <person name="Tsang A."/>
            <person name="Wiebenga A."/>
            <person name="Young D."/>
            <person name="Pisabarro A."/>
            <person name="Eastwood D.C."/>
            <person name="Martin F."/>
            <person name="Cullen D."/>
            <person name="Grigoriev I.V."/>
            <person name="Hibbett D.S."/>
        </authorList>
    </citation>
    <scope>NUCLEOTIDE SEQUENCE [LARGE SCALE GENOMIC DNA]</scope>
    <source>
        <strain evidence="1 2">MD-104</strain>
    </source>
</reference>
<accession>A0A2H3J2F6</accession>
<dbReference type="AlphaFoldDB" id="A0A2H3J2F6"/>
<gene>
    <name evidence="1" type="ORF">WOLCODRAFT_22358</name>
</gene>
<dbReference type="EMBL" id="KB467831">
    <property type="protein sequence ID" value="PCH33953.1"/>
    <property type="molecule type" value="Genomic_DNA"/>
</dbReference>
<keyword evidence="2" id="KW-1185">Reference proteome</keyword>
<protein>
    <submittedName>
        <fullName evidence="1">Uncharacterized protein</fullName>
    </submittedName>
</protein>
<name>A0A2H3J2F6_WOLCO</name>
<evidence type="ECO:0000313" key="1">
    <source>
        <dbReference type="EMBL" id="PCH33953.1"/>
    </source>
</evidence>
<organism evidence="1 2">
    <name type="scientific">Wolfiporia cocos (strain MD-104)</name>
    <name type="common">Brown rot fungus</name>
    <dbReference type="NCBI Taxonomy" id="742152"/>
    <lineage>
        <taxon>Eukaryota</taxon>
        <taxon>Fungi</taxon>
        <taxon>Dikarya</taxon>
        <taxon>Basidiomycota</taxon>
        <taxon>Agaricomycotina</taxon>
        <taxon>Agaricomycetes</taxon>
        <taxon>Polyporales</taxon>
        <taxon>Phaeolaceae</taxon>
        <taxon>Wolfiporia</taxon>
    </lineage>
</organism>
<proteinExistence type="predicted"/>
<sequence length="64" mass="7223">MEATVPCTDIENDRLSVSSESRDGTACDRIRRKNNGSSRRVHIHEVPRGILEEHRDLPVLIDIG</sequence>
<evidence type="ECO:0000313" key="2">
    <source>
        <dbReference type="Proteomes" id="UP000218811"/>
    </source>
</evidence>